<comment type="caution">
    <text evidence="2">The sequence shown here is derived from an EMBL/GenBank/DDBJ whole genome shotgun (WGS) entry which is preliminary data.</text>
</comment>
<accession>X1BTZ5</accession>
<evidence type="ECO:0008006" key="3">
    <source>
        <dbReference type="Google" id="ProtNLM"/>
    </source>
</evidence>
<gene>
    <name evidence="2" type="ORF">S01H4_32826</name>
</gene>
<keyword evidence="1" id="KW-1133">Transmembrane helix</keyword>
<name>X1BTZ5_9ZZZZ</name>
<sequence length="178" mass="20179">LSKFKSSIIELQVSCEATHLQVNVITNNLNIVMYNLNETMYALNSTITTVQQYGQAIAYLLENTHQFQNFTLTELERIDARITQYGLELTSYNQELTSIINELALDITEIARVVNQLGFVYDELIVQMGTQVAEMGNEDRAINVNLNTLWTYLAIVAIGFIIVLICLGLTLNRKIQKL</sequence>
<evidence type="ECO:0000313" key="2">
    <source>
        <dbReference type="EMBL" id="GAG75611.1"/>
    </source>
</evidence>
<evidence type="ECO:0000256" key="1">
    <source>
        <dbReference type="SAM" id="Phobius"/>
    </source>
</evidence>
<protein>
    <recommendedName>
        <fullName evidence="3">Methyl-accepting transducer domain-containing protein</fullName>
    </recommendedName>
</protein>
<dbReference type="AlphaFoldDB" id="X1BTZ5"/>
<dbReference type="EMBL" id="BART01017210">
    <property type="protein sequence ID" value="GAG75611.1"/>
    <property type="molecule type" value="Genomic_DNA"/>
</dbReference>
<keyword evidence="1" id="KW-0812">Transmembrane</keyword>
<reference evidence="2" key="1">
    <citation type="journal article" date="2014" name="Front. Microbiol.">
        <title>High frequency of phylogenetically diverse reductive dehalogenase-homologous genes in deep subseafloor sedimentary metagenomes.</title>
        <authorList>
            <person name="Kawai M."/>
            <person name="Futagami T."/>
            <person name="Toyoda A."/>
            <person name="Takaki Y."/>
            <person name="Nishi S."/>
            <person name="Hori S."/>
            <person name="Arai W."/>
            <person name="Tsubouchi T."/>
            <person name="Morono Y."/>
            <person name="Uchiyama I."/>
            <person name="Ito T."/>
            <person name="Fujiyama A."/>
            <person name="Inagaki F."/>
            <person name="Takami H."/>
        </authorList>
    </citation>
    <scope>NUCLEOTIDE SEQUENCE</scope>
    <source>
        <strain evidence="2">Expedition CK06-06</strain>
    </source>
</reference>
<organism evidence="2">
    <name type="scientific">marine sediment metagenome</name>
    <dbReference type="NCBI Taxonomy" id="412755"/>
    <lineage>
        <taxon>unclassified sequences</taxon>
        <taxon>metagenomes</taxon>
        <taxon>ecological metagenomes</taxon>
    </lineage>
</organism>
<keyword evidence="1" id="KW-0472">Membrane</keyword>
<feature type="non-terminal residue" evidence="2">
    <location>
        <position position="1"/>
    </location>
</feature>
<proteinExistence type="predicted"/>
<feature type="transmembrane region" description="Helical" evidence="1">
    <location>
        <begin position="149"/>
        <end position="171"/>
    </location>
</feature>